<organism evidence="3 4">
    <name type="scientific">Orbilia oligospora</name>
    <name type="common">Nematode-trapping fungus</name>
    <name type="synonym">Arthrobotrys oligospora</name>
    <dbReference type="NCBI Taxonomy" id="2813651"/>
    <lineage>
        <taxon>Eukaryota</taxon>
        <taxon>Fungi</taxon>
        <taxon>Dikarya</taxon>
        <taxon>Ascomycota</taxon>
        <taxon>Pezizomycotina</taxon>
        <taxon>Orbiliomycetes</taxon>
        <taxon>Orbiliales</taxon>
        <taxon>Orbiliaceae</taxon>
        <taxon>Orbilia</taxon>
    </lineage>
</organism>
<evidence type="ECO:0000313" key="3">
    <source>
        <dbReference type="EMBL" id="KAF3232004.1"/>
    </source>
</evidence>
<evidence type="ECO:0000256" key="1">
    <source>
        <dbReference type="SAM" id="MobiDB-lite"/>
    </source>
</evidence>
<dbReference type="Proteomes" id="UP000483672">
    <property type="component" value="Unassembled WGS sequence"/>
</dbReference>
<accession>A0A6G1MN05</accession>
<feature type="region of interest" description="Disordered" evidence="1">
    <location>
        <begin position="1"/>
        <end position="21"/>
    </location>
</feature>
<comment type="caution">
    <text evidence="3">The sequence shown here is derived from an EMBL/GenBank/DDBJ whole genome shotgun (WGS) entry which is preliminary data.</text>
</comment>
<name>A0A6G1MN05_ORBOL</name>
<dbReference type="OrthoDB" id="10275545at2759"/>
<evidence type="ECO:0000313" key="2">
    <source>
        <dbReference type="EMBL" id="KAF3217220.1"/>
    </source>
</evidence>
<feature type="compositionally biased region" description="Polar residues" evidence="1">
    <location>
        <begin position="9"/>
        <end position="19"/>
    </location>
</feature>
<dbReference type="EMBL" id="WIWT01000014">
    <property type="protein sequence ID" value="KAF3217220.1"/>
    <property type="molecule type" value="Genomic_DNA"/>
</dbReference>
<protein>
    <submittedName>
        <fullName evidence="3">Uncharacterized protein</fullName>
    </submittedName>
</protein>
<dbReference type="EMBL" id="WIPF01000002">
    <property type="protein sequence ID" value="KAF3232004.1"/>
    <property type="molecule type" value="Genomic_DNA"/>
</dbReference>
<dbReference type="Proteomes" id="UP000614610">
    <property type="component" value="Unassembled WGS sequence"/>
</dbReference>
<evidence type="ECO:0000313" key="4">
    <source>
        <dbReference type="Proteomes" id="UP000483672"/>
    </source>
</evidence>
<reference evidence="3 4" key="1">
    <citation type="submission" date="2019-06" db="EMBL/GenBank/DDBJ databases">
        <authorList>
            <person name="Palmer J.M."/>
        </authorList>
    </citation>
    <scope>NUCLEOTIDE SEQUENCE [LARGE SCALE GENOMIC DNA]</scope>
    <source>
        <strain evidence="3 4">TWF191</strain>
        <strain evidence="2">TWF679</strain>
    </source>
</reference>
<proteinExistence type="predicted"/>
<gene>
    <name evidence="3" type="ORF">TWF191_003978</name>
    <name evidence="2" type="ORF">TWF679_002238</name>
</gene>
<dbReference type="AlphaFoldDB" id="A0A6G1MN05"/>
<sequence length="119" mass="12908">MDNLDSHKSNQIFGANPSASVDPFPPRLPDFDIRVAALFTAPQVSRNRIIPNANNSNTNSDLVGGRCGVEILLSWEIRTQKAEVKSPSWLVSQSNVGDVGVDQKRIFGVVDSTALDKTS</sequence>